<dbReference type="PROSITE" id="PS50977">
    <property type="entry name" value="HTH_TETR_2"/>
    <property type="match status" value="2"/>
</dbReference>
<evidence type="ECO:0000256" key="4">
    <source>
        <dbReference type="SAM" id="MobiDB-lite"/>
    </source>
</evidence>
<dbReference type="InterPro" id="IPR009057">
    <property type="entry name" value="Homeodomain-like_sf"/>
</dbReference>
<dbReference type="PANTHER" id="PTHR30055:SF234">
    <property type="entry name" value="HTH-TYPE TRANSCRIPTIONAL REGULATOR BETI"/>
    <property type="match status" value="1"/>
</dbReference>
<keyword evidence="1" id="KW-0805">Transcription regulation</keyword>
<keyword evidence="2" id="KW-0238">DNA-binding</keyword>
<gene>
    <name evidence="6" type="ORF">UFOPK1835_02072</name>
</gene>
<dbReference type="InterPro" id="IPR001647">
    <property type="entry name" value="HTH_TetR"/>
</dbReference>
<feature type="domain" description="HTH tetR-type" evidence="5">
    <location>
        <begin position="21"/>
        <end position="81"/>
    </location>
</feature>
<evidence type="ECO:0000313" key="6">
    <source>
        <dbReference type="EMBL" id="CAB4624737.1"/>
    </source>
</evidence>
<dbReference type="SUPFAM" id="SSF46689">
    <property type="entry name" value="Homeodomain-like"/>
    <property type="match status" value="2"/>
</dbReference>
<dbReference type="GO" id="GO:0000976">
    <property type="term" value="F:transcription cis-regulatory region binding"/>
    <property type="evidence" value="ECO:0007669"/>
    <property type="project" value="TreeGrafter"/>
</dbReference>
<evidence type="ECO:0000256" key="1">
    <source>
        <dbReference type="ARBA" id="ARBA00023015"/>
    </source>
</evidence>
<feature type="domain" description="HTH tetR-type" evidence="5">
    <location>
        <begin position="220"/>
        <end position="280"/>
    </location>
</feature>
<dbReference type="AlphaFoldDB" id="A0A6J6IJQ8"/>
<organism evidence="6">
    <name type="scientific">freshwater metagenome</name>
    <dbReference type="NCBI Taxonomy" id="449393"/>
    <lineage>
        <taxon>unclassified sequences</taxon>
        <taxon>metagenomes</taxon>
        <taxon>ecological metagenomes</taxon>
    </lineage>
</organism>
<dbReference type="Gene3D" id="1.10.357.10">
    <property type="entry name" value="Tetracycline Repressor, domain 2"/>
    <property type="match status" value="2"/>
</dbReference>
<dbReference type="InterPro" id="IPR050109">
    <property type="entry name" value="HTH-type_TetR-like_transc_reg"/>
</dbReference>
<feature type="region of interest" description="Disordered" evidence="4">
    <location>
        <begin position="1"/>
        <end position="20"/>
    </location>
</feature>
<reference evidence="6" key="1">
    <citation type="submission" date="2020-05" db="EMBL/GenBank/DDBJ databases">
        <authorList>
            <person name="Chiriac C."/>
            <person name="Salcher M."/>
            <person name="Ghai R."/>
            <person name="Kavagutti S V."/>
        </authorList>
    </citation>
    <scope>NUCLEOTIDE SEQUENCE</scope>
</reference>
<accession>A0A6J6IJQ8</accession>
<dbReference type="Pfam" id="PF00440">
    <property type="entry name" value="TetR_N"/>
    <property type="match status" value="1"/>
</dbReference>
<proteinExistence type="predicted"/>
<keyword evidence="3" id="KW-0804">Transcription</keyword>
<dbReference type="PANTHER" id="PTHR30055">
    <property type="entry name" value="HTH-TYPE TRANSCRIPTIONAL REGULATOR RUTR"/>
    <property type="match status" value="1"/>
</dbReference>
<evidence type="ECO:0000256" key="2">
    <source>
        <dbReference type="ARBA" id="ARBA00023125"/>
    </source>
</evidence>
<protein>
    <submittedName>
        <fullName evidence="6">Unannotated protein</fullName>
    </submittedName>
</protein>
<sequence length="413" mass="44617">MRHGSPSTEAPKRVSRAQRTKEVQADISAAALKLLGTKGVDGLALTKIASEAGMSNGPLYGRYDSPEDVALELWEGPIRDRFHLLLDEATRFALGDAPEPSEWLLAEMTHPSAESLAVVETLAVARRYPMLAESVRTEVESALGKIRPESPTIAFSAIYPWVTLPLGAIIYSGMLPSNSPPWSEALRLGRQAAIEATGPEFAGSPPEPIELSLPIPDSGDLGLDQFVTAVMNVVARVGYEKTTAQRVARAAGHSFSSAYTHVGSKDELMTFAITAMIDQIIMTGDLSFLGLTGEARFRAMIALELGLVSDKNRALRQLRAESLIAARHHDDLGDALRTRFTESIAHIQASDIEGTGTNHPALTFWHAARAHGIASVLLSMNTPSLDDVDWTPFGTMVNEFTRLTATSKDGLHR</sequence>
<evidence type="ECO:0000256" key="3">
    <source>
        <dbReference type="ARBA" id="ARBA00023163"/>
    </source>
</evidence>
<evidence type="ECO:0000259" key="5">
    <source>
        <dbReference type="PROSITE" id="PS50977"/>
    </source>
</evidence>
<name>A0A6J6IJQ8_9ZZZZ</name>
<dbReference type="GO" id="GO:0003700">
    <property type="term" value="F:DNA-binding transcription factor activity"/>
    <property type="evidence" value="ECO:0007669"/>
    <property type="project" value="TreeGrafter"/>
</dbReference>
<dbReference type="EMBL" id="CAEZUP010000139">
    <property type="protein sequence ID" value="CAB4624737.1"/>
    <property type="molecule type" value="Genomic_DNA"/>
</dbReference>